<accession>A0A1X2HJU3</accession>
<protein>
    <submittedName>
        <fullName evidence="2">Uncharacterized protein</fullName>
    </submittedName>
</protein>
<gene>
    <name evidence="2" type="ORF">BCR43DRAFT_504045</name>
</gene>
<feature type="region of interest" description="Disordered" evidence="1">
    <location>
        <begin position="1"/>
        <end position="21"/>
    </location>
</feature>
<comment type="caution">
    <text evidence="2">The sequence shown here is derived from an EMBL/GenBank/DDBJ whole genome shotgun (WGS) entry which is preliminary data.</text>
</comment>
<dbReference type="EMBL" id="MCGN01000003">
    <property type="protein sequence ID" value="ORY99363.1"/>
    <property type="molecule type" value="Genomic_DNA"/>
</dbReference>
<dbReference type="InParanoid" id="A0A1X2HJU3"/>
<evidence type="ECO:0000313" key="3">
    <source>
        <dbReference type="Proteomes" id="UP000242180"/>
    </source>
</evidence>
<dbReference type="OrthoDB" id="2270519at2759"/>
<evidence type="ECO:0000256" key="1">
    <source>
        <dbReference type="SAM" id="MobiDB-lite"/>
    </source>
</evidence>
<evidence type="ECO:0000313" key="2">
    <source>
        <dbReference type="EMBL" id="ORY99363.1"/>
    </source>
</evidence>
<dbReference type="Proteomes" id="UP000242180">
    <property type="component" value="Unassembled WGS sequence"/>
</dbReference>
<reference evidence="2 3" key="1">
    <citation type="submission" date="2016-07" db="EMBL/GenBank/DDBJ databases">
        <title>Pervasive Adenine N6-methylation of Active Genes in Fungi.</title>
        <authorList>
            <consortium name="DOE Joint Genome Institute"/>
            <person name="Mondo S.J."/>
            <person name="Dannebaum R.O."/>
            <person name="Kuo R.C."/>
            <person name="Labutti K."/>
            <person name="Haridas S."/>
            <person name="Kuo A."/>
            <person name="Salamov A."/>
            <person name="Ahrendt S.R."/>
            <person name="Lipzen A."/>
            <person name="Sullivan W."/>
            <person name="Andreopoulos W.B."/>
            <person name="Clum A."/>
            <person name="Lindquist E."/>
            <person name="Daum C."/>
            <person name="Ramamoorthy G.K."/>
            <person name="Gryganskyi A."/>
            <person name="Culley D."/>
            <person name="Magnuson J.K."/>
            <person name="James T.Y."/>
            <person name="O'Malley M.A."/>
            <person name="Stajich J.E."/>
            <person name="Spatafora J.W."/>
            <person name="Visel A."/>
            <person name="Grigoriev I.V."/>
        </authorList>
    </citation>
    <scope>NUCLEOTIDE SEQUENCE [LARGE SCALE GENOMIC DNA]</scope>
    <source>
        <strain evidence="2 3">NRRL 2496</strain>
    </source>
</reference>
<keyword evidence="3" id="KW-1185">Reference proteome</keyword>
<sequence>MPDPPQDFSDDGTDPAPTPILPLRLRDPKLLALIVEHAKQYLPRYQRELDGLRAAGFEVIGYVRKSPPKVGKSVDSRIQLIQPMAERLRDRSHVTHIYASASSSKRVY</sequence>
<dbReference type="AlphaFoldDB" id="A0A1X2HJU3"/>
<name>A0A1X2HJU3_SYNRA</name>
<organism evidence="2 3">
    <name type="scientific">Syncephalastrum racemosum</name>
    <name type="common">Filamentous fungus</name>
    <dbReference type="NCBI Taxonomy" id="13706"/>
    <lineage>
        <taxon>Eukaryota</taxon>
        <taxon>Fungi</taxon>
        <taxon>Fungi incertae sedis</taxon>
        <taxon>Mucoromycota</taxon>
        <taxon>Mucoromycotina</taxon>
        <taxon>Mucoromycetes</taxon>
        <taxon>Mucorales</taxon>
        <taxon>Syncephalastraceae</taxon>
        <taxon>Syncephalastrum</taxon>
    </lineage>
</organism>
<proteinExistence type="predicted"/>